<comment type="caution">
    <text evidence="1">The sequence shown here is derived from an EMBL/GenBank/DDBJ whole genome shotgun (WGS) entry which is preliminary data.</text>
</comment>
<dbReference type="AlphaFoldDB" id="A0A179FKC8"/>
<sequence length="103" mass="11673">MPFMIRCTPHDAQPRDKRMAYLVDHDLVKFFLADSKDVLALYLQGPQTIPTSVHTATFVFNLAQFPDLKKLCNSTWPLKAVGIVSTPMNRVDHLCGKRQATRS</sequence>
<dbReference type="GeneID" id="28857729"/>
<keyword evidence="2" id="KW-1185">Reference proteome</keyword>
<dbReference type="EMBL" id="LSBJ02000004">
    <property type="protein sequence ID" value="OAQ66076.1"/>
    <property type="molecule type" value="Genomic_DNA"/>
</dbReference>
<dbReference type="Proteomes" id="UP000078397">
    <property type="component" value="Unassembled WGS sequence"/>
</dbReference>
<evidence type="ECO:0000313" key="2">
    <source>
        <dbReference type="Proteomes" id="UP000078397"/>
    </source>
</evidence>
<accession>A0A179FKC8</accession>
<name>A0A179FKC8_METCM</name>
<evidence type="ECO:0000313" key="1">
    <source>
        <dbReference type="EMBL" id="OAQ66076.1"/>
    </source>
</evidence>
<dbReference type="RefSeq" id="XP_018143163.1">
    <property type="nucleotide sequence ID" value="XM_018293735.1"/>
</dbReference>
<reference evidence="1 2" key="1">
    <citation type="journal article" date="2016" name="PLoS Pathog.">
        <title>Biosynthesis of antibiotic leucinostatins in bio-control fungus Purpureocillium lilacinum and their inhibition on phytophthora revealed by genome mining.</title>
        <authorList>
            <person name="Wang G."/>
            <person name="Liu Z."/>
            <person name="Lin R."/>
            <person name="Li E."/>
            <person name="Mao Z."/>
            <person name="Ling J."/>
            <person name="Yang Y."/>
            <person name="Yin W.B."/>
            <person name="Xie B."/>
        </authorList>
    </citation>
    <scope>NUCLEOTIDE SEQUENCE [LARGE SCALE GENOMIC DNA]</scope>
    <source>
        <strain evidence="1">170</strain>
    </source>
</reference>
<proteinExistence type="predicted"/>
<gene>
    <name evidence="1" type="ORF">VFPPC_15982</name>
</gene>
<protein>
    <submittedName>
        <fullName evidence="1">Uncharacterized protein</fullName>
    </submittedName>
</protein>
<organism evidence="1 2">
    <name type="scientific">Pochonia chlamydosporia 170</name>
    <dbReference type="NCBI Taxonomy" id="1380566"/>
    <lineage>
        <taxon>Eukaryota</taxon>
        <taxon>Fungi</taxon>
        <taxon>Dikarya</taxon>
        <taxon>Ascomycota</taxon>
        <taxon>Pezizomycotina</taxon>
        <taxon>Sordariomycetes</taxon>
        <taxon>Hypocreomycetidae</taxon>
        <taxon>Hypocreales</taxon>
        <taxon>Clavicipitaceae</taxon>
        <taxon>Pochonia</taxon>
    </lineage>
</organism>
<dbReference type="KEGG" id="pchm:VFPPC_15982"/>